<evidence type="ECO:0000313" key="1">
    <source>
        <dbReference type="EMBL" id="PNG99188.1"/>
    </source>
</evidence>
<accession>A0A2J7ZG04</accession>
<dbReference type="GO" id="GO:0071944">
    <property type="term" value="C:cell periphery"/>
    <property type="evidence" value="ECO:0007669"/>
    <property type="project" value="TreeGrafter"/>
</dbReference>
<dbReference type="GO" id="GO:0046513">
    <property type="term" value="P:ceramide biosynthetic process"/>
    <property type="evidence" value="ECO:0007669"/>
    <property type="project" value="TreeGrafter"/>
</dbReference>
<reference evidence="1 2" key="1">
    <citation type="journal article" date="2017" name="Mol. Biol. Evol.">
        <title>The 4-celled Tetrabaena socialis nuclear genome reveals the essential components for genetic control of cell number at the origin of multicellularity in the volvocine lineage.</title>
        <authorList>
            <person name="Featherston J."/>
            <person name="Arakaki Y."/>
            <person name="Hanschen E.R."/>
            <person name="Ferris P.J."/>
            <person name="Michod R.E."/>
            <person name="Olson B.J.S.C."/>
            <person name="Nozaki H."/>
            <person name="Durand P.M."/>
        </authorList>
    </citation>
    <scope>NUCLEOTIDE SEQUENCE [LARGE SCALE GENOMIC DNA]</scope>
    <source>
        <strain evidence="1 2">NIES-571</strain>
    </source>
</reference>
<dbReference type="Proteomes" id="UP000236333">
    <property type="component" value="Unassembled WGS sequence"/>
</dbReference>
<dbReference type="SUPFAM" id="SSF48403">
    <property type="entry name" value="Ankyrin repeat"/>
    <property type="match status" value="1"/>
</dbReference>
<sequence length="444" mass="48284">MSPSPSPQLPAVTQPSLPYIWLPSVVQRLAELLPPNEVALTLRLVDKATAQQLCGPQHATVHLSQPVPHRDFVRRWAGPGAMRCLTRKQRLSLRCLVARSGSIANLEVLLAGDEAPDPRNGDVLIAAAGAGQKAVVEWLSIQHPFMEEVVELQRPLCGLLLETGWWDEDGDLYGRFHGAAFAAAPAAAEKGHVGLMEWLLSYGGNCRDVRLLEGAAAGLDLPTLRRLKPDHFRFRHAPEAPASDTADWQAKVNWLLVQQCPLRAEVCEAVASRPDALPRLQRGNVEALQYVLDQSAEVAGVEAEEDEDVEVEVEEEEEEEPCNCWLRAAAGGHVAVMELLHTHGVPIDRRATLKAAMGGHLPALAWLVERLGAATALTAAVFAAAASSGRMELLVWLRERGCPWDKMTFALAANSGSEEQIEWLAAQGCPMEVGSWGKRSQKGC</sequence>
<dbReference type="GO" id="GO:0030149">
    <property type="term" value="P:sphingolipid catabolic process"/>
    <property type="evidence" value="ECO:0007669"/>
    <property type="project" value="TreeGrafter"/>
</dbReference>
<dbReference type="EMBL" id="PGGS01003745">
    <property type="protein sequence ID" value="PNG99188.1"/>
    <property type="molecule type" value="Genomic_DNA"/>
</dbReference>
<dbReference type="OrthoDB" id="74529at2759"/>
<dbReference type="InterPro" id="IPR036770">
    <property type="entry name" value="Ankyrin_rpt-contain_sf"/>
</dbReference>
<gene>
    <name evidence="1" type="ORF">TSOC_015038</name>
</gene>
<proteinExistence type="predicted"/>
<evidence type="ECO:0008006" key="3">
    <source>
        <dbReference type="Google" id="ProtNLM"/>
    </source>
</evidence>
<organism evidence="1 2">
    <name type="scientific">Tetrabaena socialis</name>
    <dbReference type="NCBI Taxonomy" id="47790"/>
    <lineage>
        <taxon>Eukaryota</taxon>
        <taxon>Viridiplantae</taxon>
        <taxon>Chlorophyta</taxon>
        <taxon>core chlorophytes</taxon>
        <taxon>Chlorophyceae</taxon>
        <taxon>CS clade</taxon>
        <taxon>Chlamydomonadales</taxon>
        <taxon>Tetrabaenaceae</taxon>
        <taxon>Tetrabaena</taxon>
    </lineage>
</organism>
<comment type="caution">
    <text evidence="1">The sequence shown here is derived from an EMBL/GenBank/DDBJ whole genome shotgun (WGS) entry which is preliminary data.</text>
</comment>
<dbReference type="Gene3D" id="1.25.40.20">
    <property type="entry name" value="Ankyrin repeat-containing domain"/>
    <property type="match status" value="1"/>
</dbReference>
<dbReference type="PANTHER" id="PTHR12393">
    <property type="entry name" value="SPHINGOMYELIN PHOSPHODIESTERASE RELATED"/>
    <property type="match status" value="1"/>
</dbReference>
<dbReference type="GO" id="GO:0004620">
    <property type="term" value="F:phospholipase activity"/>
    <property type="evidence" value="ECO:0007669"/>
    <property type="project" value="TreeGrafter"/>
</dbReference>
<protein>
    <recommendedName>
        <fullName evidence="3">Ankyrin repeat domain-containing protein</fullName>
    </recommendedName>
</protein>
<dbReference type="GO" id="GO:0005783">
    <property type="term" value="C:endoplasmic reticulum"/>
    <property type="evidence" value="ECO:0007669"/>
    <property type="project" value="TreeGrafter"/>
</dbReference>
<dbReference type="PANTHER" id="PTHR12393:SF6">
    <property type="entry name" value="SPHINGOMYELIN PHOSPHODIESTERASE 2"/>
    <property type="match status" value="1"/>
</dbReference>
<keyword evidence="2" id="KW-1185">Reference proteome</keyword>
<dbReference type="GO" id="GO:0016020">
    <property type="term" value="C:membrane"/>
    <property type="evidence" value="ECO:0007669"/>
    <property type="project" value="TreeGrafter"/>
</dbReference>
<evidence type="ECO:0000313" key="2">
    <source>
        <dbReference type="Proteomes" id="UP000236333"/>
    </source>
</evidence>
<dbReference type="AlphaFoldDB" id="A0A2J7ZG04"/>
<name>A0A2J7ZG04_9CHLO</name>